<reference evidence="3 4" key="1">
    <citation type="submission" date="2018-12" db="EMBL/GenBank/DDBJ databases">
        <authorList>
            <consortium name="Pathogen Informatics"/>
        </authorList>
    </citation>
    <scope>NUCLEOTIDE SEQUENCE [LARGE SCALE GENOMIC DNA]</scope>
    <source>
        <strain evidence="3 4">NCTC11636</strain>
    </source>
</reference>
<dbReference type="Proteomes" id="UP000266895">
    <property type="component" value="Chromosome"/>
</dbReference>
<evidence type="ECO:0000256" key="2">
    <source>
        <dbReference type="SAM" id="Phobius"/>
    </source>
</evidence>
<dbReference type="PANTHER" id="PTHR43685:SF3">
    <property type="entry name" value="SLR2126 PROTEIN"/>
    <property type="match status" value="1"/>
</dbReference>
<feature type="transmembrane region" description="Helical" evidence="2">
    <location>
        <begin position="475"/>
        <end position="496"/>
    </location>
</feature>
<dbReference type="InterPro" id="IPR029044">
    <property type="entry name" value="Nucleotide-diphossugar_trans"/>
</dbReference>
<dbReference type="OrthoDB" id="3734530at2"/>
<keyword evidence="2" id="KW-1133">Transmembrane helix</keyword>
<feature type="transmembrane region" description="Helical" evidence="2">
    <location>
        <begin position="942"/>
        <end position="962"/>
    </location>
</feature>
<keyword evidence="4" id="KW-1185">Reference proteome</keyword>
<name>A0A3S4SPD0_9ACTO</name>
<evidence type="ECO:0000256" key="1">
    <source>
        <dbReference type="SAM" id="MobiDB-lite"/>
    </source>
</evidence>
<protein>
    <recommendedName>
        <fullName evidence="5">Glycosyl transferase family 2</fullName>
    </recommendedName>
</protein>
<accession>A0A3S4SPD0</accession>
<dbReference type="Pfam" id="PF13641">
    <property type="entry name" value="Glyco_tranf_2_3"/>
    <property type="match status" value="1"/>
</dbReference>
<dbReference type="PANTHER" id="PTHR43685">
    <property type="entry name" value="GLYCOSYLTRANSFERASE"/>
    <property type="match status" value="1"/>
</dbReference>
<feature type="region of interest" description="Disordered" evidence="1">
    <location>
        <begin position="315"/>
        <end position="342"/>
    </location>
</feature>
<dbReference type="RefSeq" id="WP_126383386.1">
    <property type="nucleotide sequence ID" value="NZ_LR134350.1"/>
</dbReference>
<feature type="transmembrane region" description="Helical" evidence="2">
    <location>
        <begin position="910"/>
        <end position="930"/>
    </location>
</feature>
<feature type="compositionally biased region" description="Acidic residues" evidence="1">
    <location>
        <begin position="722"/>
        <end position="739"/>
    </location>
</feature>
<organism evidence="3 4">
    <name type="scientific">Actinomyces howellii</name>
    <dbReference type="NCBI Taxonomy" id="52771"/>
    <lineage>
        <taxon>Bacteria</taxon>
        <taxon>Bacillati</taxon>
        <taxon>Actinomycetota</taxon>
        <taxon>Actinomycetes</taxon>
        <taxon>Actinomycetales</taxon>
        <taxon>Actinomycetaceae</taxon>
        <taxon>Actinomyces</taxon>
    </lineage>
</organism>
<feature type="transmembrane region" description="Helical" evidence="2">
    <location>
        <begin position="808"/>
        <end position="830"/>
    </location>
</feature>
<feature type="transmembrane region" description="Helical" evidence="2">
    <location>
        <begin position="982"/>
        <end position="1004"/>
    </location>
</feature>
<evidence type="ECO:0000313" key="3">
    <source>
        <dbReference type="EMBL" id="VEG29917.1"/>
    </source>
</evidence>
<keyword evidence="2" id="KW-0812">Transmembrane</keyword>
<dbReference type="KEGG" id="ahw:NCTC11636_02389"/>
<feature type="compositionally biased region" description="Basic and acidic residues" evidence="1">
    <location>
        <begin position="131"/>
        <end position="140"/>
    </location>
</feature>
<feature type="transmembrane region" description="Helical" evidence="2">
    <location>
        <begin position="876"/>
        <end position="898"/>
    </location>
</feature>
<feature type="compositionally biased region" description="Low complexity" evidence="1">
    <location>
        <begin position="158"/>
        <end position="167"/>
    </location>
</feature>
<feature type="compositionally biased region" description="Acidic residues" evidence="1">
    <location>
        <begin position="672"/>
        <end position="687"/>
    </location>
</feature>
<feature type="transmembrane region" description="Helical" evidence="2">
    <location>
        <begin position="557"/>
        <end position="578"/>
    </location>
</feature>
<dbReference type="InterPro" id="IPR050834">
    <property type="entry name" value="Glycosyltransf_2"/>
</dbReference>
<dbReference type="Gene3D" id="3.90.550.10">
    <property type="entry name" value="Spore Coat Polysaccharide Biosynthesis Protein SpsA, Chain A"/>
    <property type="match status" value="1"/>
</dbReference>
<evidence type="ECO:0000313" key="4">
    <source>
        <dbReference type="Proteomes" id="UP000266895"/>
    </source>
</evidence>
<feature type="transmembrane region" description="Helical" evidence="2">
    <location>
        <begin position="353"/>
        <end position="373"/>
    </location>
</feature>
<gene>
    <name evidence="3" type="ORF">NCTC11636_02389</name>
</gene>
<evidence type="ECO:0008006" key="5">
    <source>
        <dbReference type="Google" id="ProtNLM"/>
    </source>
</evidence>
<dbReference type="EMBL" id="LR134350">
    <property type="protein sequence ID" value="VEG29917.1"/>
    <property type="molecule type" value="Genomic_DNA"/>
</dbReference>
<dbReference type="SUPFAM" id="SSF53448">
    <property type="entry name" value="Nucleotide-diphospho-sugar transferases"/>
    <property type="match status" value="1"/>
</dbReference>
<feature type="compositionally biased region" description="Acidic residues" evidence="1">
    <location>
        <begin position="700"/>
        <end position="712"/>
    </location>
</feature>
<sequence length="1303" mass="134373">MSGPAVPGPSTRALGAQTLAVLVTAGVTPFLPHSLRALRNQTVPPDVLLVVDVASRVNGLGDGTPVEEAVAASRVDDVTDVRIVHVPEASGFGGAVSRGLERYAELVAAGNRRRGPRGQDAGGLLGTAGDGLRDRSEDRLTGPTGALSPITPAEEARAAASGDPARAEAPGQSWLWLLHDDSAPGADCLEELATAVVAARSVALAGPKQVDWDRPEELLEVGLRTTASARRANDIVEGEIDQGQYDDRSDVLAVGTAGALIDRAVWDQLEGTSALFPVFGDGLELSRAVRLAGHRVIVVPRALLRHRRASYLGLRPAQGTRRTRSAGQEPGVPAPLRDPDPDRSFHARRTAQLTAWATFSTHPVPVLLVWFVLLGSARALWRLVTKEPALAGDELGAAVTVAGRGPGIRAGRRRLAAHQEVRRSVLARLYVEPTEIRSMRRDRRRQERERLARAAAPSELELRELAALARRRRRVLGSVVALVVGLTVMGFSGLLLTRSLTGGALAGLSAPWRQTWEAAWSSWAASADGYPGTPTPLLALLALAGAVASWVGGDGDVLVHALLLAALPVAAAGAWFAAGCVTRRTGLRAWAALAWALSPVLLLGVGQGRLSAVLVHLTLPWALTALARAVGADRRDVVLSGLVDAHHATSREKAELDRFASERMEDLATLADDADDPGDAGDAGDADDTARDTGAADPAESADEAATADEAETGAQDRGPGDDESDATDEAEDTVDEDFAADRRGAPALGAAARAALTERYGPGSPTAAAVAGLLLAVVVAAAPATAALIVPGLLLLALRSPRSALRLLLTVVPVLATAAPAWLTALGLLGDEGTSWALRYLLTDLGVPVEVPAPSAIELVVGLPLDLESLVGAPLLSLAVKALLVVVPLTALLGLLVPGRRGARARAGVLMALGGLALAALSTRTTTAVGTLPDGTDSVTVHGWAGTGLSLALAGLLAAALAGADAARADLVGRAVGPRHAVALVVAVLALLGPVVCGASWALSARTSSAAGSDALVMALRGAGQQVPVIASQMQSSQAAGRVLVLTSSDDATGEGIVVHSWRGPGTQLTDVVPDVVAAQLRDRVPAAGEEPLTGATSTDPLPTELDDPADAELADVVARAVAGQDEQVAADLAAHGVSVVLLTDRAADDMTATARAGLSSTPGLEELAWTTTGASWRVAPQDGTEAARAVLVGPEGTTVLPWSSTDLRTRIEGSGTTRTLVLAERADSGWSATLGGEDLRATTVRDGSGQWRQAFEVPARDGELVVTHDAPATTLLVRIVQVTWVVTAIAALPLRRRRSEA</sequence>
<keyword evidence="2" id="KW-0472">Membrane</keyword>
<feature type="compositionally biased region" description="Gly residues" evidence="1">
    <location>
        <begin position="120"/>
        <end position="129"/>
    </location>
</feature>
<dbReference type="CDD" id="cd00761">
    <property type="entry name" value="Glyco_tranf_GTA_type"/>
    <property type="match status" value="1"/>
</dbReference>
<feature type="region of interest" description="Disordered" evidence="1">
    <location>
        <begin position="111"/>
        <end position="167"/>
    </location>
</feature>
<proteinExistence type="predicted"/>
<feature type="transmembrane region" description="Helical" evidence="2">
    <location>
        <begin position="590"/>
        <end position="610"/>
    </location>
</feature>
<feature type="transmembrane region" description="Helical" evidence="2">
    <location>
        <begin position="768"/>
        <end position="796"/>
    </location>
</feature>
<feature type="region of interest" description="Disordered" evidence="1">
    <location>
        <begin position="669"/>
        <end position="743"/>
    </location>
</feature>
<feature type="region of interest" description="Disordered" evidence="1">
    <location>
        <begin position="1085"/>
        <end position="1106"/>
    </location>
</feature>